<keyword evidence="5" id="KW-1185">Reference proteome</keyword>
<feature type="non-terminal residue" evidence="4">
    <location>
        <position position="1"/>
    </location>
</feature>
<keyword evidence="2" id="KW-0456">Lyase</keyword>
<evidence type="ECO:0000256" key="1">
    <source>
        <dbReference type="ARBA" id="ARBA00023004"/>
    </source>
</evidence>
<evidence type="ECO:0000259" key="3">
    <source>
        <dbReference type="Pfam" id="PF04412"/>
    </source>
</evidence>
<dbReference type="PANTHER" id="PTHR36577:SF3">
    <property type="entry name" value="DUF521 DOMAIN PROTEIN (AFU_ORTHOLOGUE AFUA_6G00490)"/>
    <property type="match status" value="1"/>
</dbReference>
<reference evidence="4" key="1">
    <citation type="submission" date="2021-02" db="EMBL/GenBank/DDBJ databases">
        <authorList>
            <person name="Dougan E. K."/>
            <person name="Rhodes N."/>
            <person name="Thang M."/>
            <person name="Chan C."/>
        </authorList>
    </citation>
    <scope>NUCLEOTIDE SEQUENCE</scope>
</reference>
<dbReference type="InterPro" id="IPR007506">
    <property type="entry name" value="PMDh-L-like_dom"/>
</dbReference>
<comment type="caution">
    <text evidence="4">The sequence shown here is derived from an EMBL/GenBank/DDBJ whole genome shotgun (WGS) entry which is preliminary data.</text>
</comment>
<feature type="domain" description="Phosphomevalonate dehydratase large subunit-like" evidence="3">
    <location>
        <begin position="2"/>
        <end position="237"/>
    </location>
</feature>
<dbReference type="PANTHER" id="PTHR36577">
    <property type="entry name" value="DUF521 DOMAIN PROTEIN (AFU_ORTHOLOGUE AFUA_6G00490)"/>
    <property type="match status" value="1"/>
</dbReference>
<organism evidence="4 5">
    <name type="scientific">Polarella glacialis</name>
    <name type="common">Dinoflagellate</name>
    <dbReference type="NCBI Taxonomy" id="89957"/>
    <lineage>
        <taxon>Eukaryota</taxon>
        <taxon>Sar</taxon>
        <taxon>Alveolata</taxon>
        <taxon>Dinophyceae</taxon>
        <taxon>Suessiales</taxon>
        <taxon>Suessiaceae</taxon>
        <taxon>Polarella</taxon>
    </lineage>
</organism>
<evidence type="ECO:0000313" key="5">
    <source>
        <dbReference type="Proteomes" id="UP000654075"/>
    </source>
</evidence>
<name>A0A813EYT5_POLGL</name>
<accession>A0A813EYT5</accession>
<dbReference type="Pfam" id="PF04412">
    <property type="entry name" value="AcnX"/>
    <property type="match status" value="1"/>
</dbReference>
<dbReference type="OrthoDB" id="2594507at2759"/>
<dbReference type="Proteomes" id="UP000654075">
    <property type="component" value="Unassembled WGS sequence"/>
</dbReference>
<protein>
    <recommendedName>
        <fullName evidence="3">Phosphomevalonate dehydratase large subunit-like domain-containing protein</fullName>
    </recommendedName>
</protein>
<dbReference type="AlphaFoldDB" id="A0A813EYT5"/>
<evidence type="ECO:0000256" key="2">
    <source>
        <dbReference type="ARBA" id="ARBA00023239"/>
    </source>
</evidence>
<keyword evidence="1" id="KW-0408">Iron</keyword>
<sequence>DSERRARVILALPEIHEATLLDDSFYPTLGYLCGLRSEARIPVLTGLEGAKPTRDDLKAFSAAFGTSSSAAMFHVVGITPEAPDLATALGNNHKVEMIQLSHADLAGAWEELDSSSNHAVDLVALGNPHFSLEEHAKLAALCQGRSKHPSVSVVVTTGPEVLAAARALGHSSELESFGVQLVSDTCWCMLGEIVPAPATVLPSTARTLMTNSAKYAHYAPGLVGRQVRFASLAGCVEAACSGQLKKSAPRWTMPASLSARGFSSGNNKNKNNNNNSVNKGLLQLRRSLQSVALKVVRHA</sequence>
<dbReference type="EMBL" id="CAJNNV010015989">
    <property type="protein sequence ID" value="CAE8604040.1"/>
    <property type="molecule type" value="Genomic_DNA"/>
</dbReference>
<dbReference type="GO" id="GO:0016829">
    <property type="term" value="F:lyase activity"/>
    <property type="evidence" value="ECO:0007669"/>
    <property type="project" value="UniProtKB-KW"/>
</dbReference>
<evidence type="ECO:0000313" key="4">
    <source>
        <dbReference type="EMBL" id="CAE8604040.1"/>
    </source>
</evidence>
<gene>
    <name evidence="4" type="ORF">PGLA1383_LOCUS22231</name>
</gene>
<proteinExistence type="predicted"/>